<evidence type="ECO:0008006" key="4">
    <source>
        <dbReference type="Google" id="ProtNLM"/>
    </source>
</evidence>
<keyword evidence="3" id="KW-1185">Reference proteome</keyword>
<feature type="compositionally biased region" description="Low complexity" evidence="1">
    <location>
        <begin position="21"/>
        <end position="30"/>
    </location>
</feature>
<gene>
    <name evidence="2" type="ORF">ACFPTR_04265</name>
</gene>
<evidence type="ECO:0000313" key="3">
    <source>
        <dbReference type="Proteomes" id="UP001596143"/>
    </source>
</evidence>
<sequence>MGWKAVELQVALPRTQDVGKLQEQLQQRAQETQDRLADAQKKKEEEMRSQVTKQEETEQSRFFEQESSPKEQQKRKQHKKKNEQEKVPHPYKGKTIDITG</sequence>
<proteinExistence type="predicted"/>
<dbReference type="EMBL" id="JBHSPF010000018">
    <property type="protein sequence ID" value="MFC5628108.1"/>
    <property type="molecule type" value="Genomic_DNA"/>
</dbReference>
<dbReference type="RefSeq" id="WP_270897979.1">
    <property type="nucleotide sequence ID" value="NZ_JBHSPF010000018.1"/>
</dbReference>
<evidence type="ECO:0000313" key="2">
    <source>
        <dbReference type="EMBL" id="MFC5628108.1"/>
    </source>
</evidence>
<protein>
    <recommendedName>
        <fullName evidence="4">RNA polymerase subunit sigma</fullName>
    </recommendedName>
</protein>
<reference evidence="3" key="1">
    <citation type="journal article" date="2019" name="Int. J. Syst. Evol. Microbiol.">
        <title>The Global Catalogue of Microorganisms (GCM) 10K type strain sequencing project: providing services to taxonomists for standard genome sequencing and annotation.</title>
        <authorList>
            <consortium name="The Broad Institute Genomics Platform"/>
            <consortium name="The Broad Institute Genome Sequencing Center for Infectious Disease"/>
            <person name="Wu L."/>
            <person name="Ma J."/>
        </authorList>
    </citation>
    <scope>NUCLEOTIDE SEQUENCE [LARGE SCALE GENOMIC DNA]</scope>
    <source>
        <strain evidence="3">CGMCC 1.15790</strain>
    </source>
</reference>
<evidence type="ECO:0000256" key="1">
    <source>
        <dbReference type="SAM" id="MobiDB-lite"/>
    </source>
</evidence>
<dbReference type="Proteomes" id="UP001596143">
    <property type="component" value="Unassembled WGS sequence"/>
</dbReference>
<feature type="region of interest" description="Disordered" evidence="1">
    <location>
        <begin position="13"/>
        <end position="100"/>
    </location>
</feature>
<comment type="caution">
    <text evidence="2">The sequence shown here is derived from an EMBL/GenBank/DDBJ whole genome shotgun (WGS) entry which is preliminary data.</text>
</comment>
<name>A0ABW0U3Z0_9BACI</name>
<organism evidence="2 3">
    <name type="scientific">Aliibacillus thermotolerans</name>
    <dbReference type="NCBI Taxonomy" id="1834418"/>
    <lineage>
        <taxon>Bacteria</taxon>
        <taxon>Bacillati</taxon>
        <taxon>Bacillota</taxon>
        <taxon>Bacilli</taxon>
        <taxon>Bacillales</taxon>
        <taxon>Bacillaceae</taxon>
        <taxon>Aliibacillus</taxon>
    </lineage>
</organism>
<accession>A0ABW0U3Z0</accession>
<feature type="compositionally biased region" description="Basic and acidic residues" evidence="1">
    <location>
        <begin position="31"/>
        <end position="74"/>
    </location>
</feature>